<feature type="region of interest" description="Disordered" evidence="1">
    <location>
        <begin position="405"/>
        <end position="428"/>
    </location>
</feature>
<dbReference type="WBParaSite" id="ASIM_0001024801-mRNA-1">
    <property type="protein sequence ID" value="ASIM_0001024801-mRNA-1"/>
    <property type="gene ID" value="ASIM_0001024801"/>
</dbReference>
<proteinExistence type="predicted"/>
<feature type="transmembrane region" description="Helical" evidence="2">
    <location>
        <begin position="201"/>
        <end position="221"/>
    </location>
</feature>
<feature type="transmembrane region" description="Helical" evidence="2">
    <location>
        <begin position="146"/>
        <end position="164"/>
    </location>
</feature>
<name>A0A158PMV1_ANISI</name>
<feature type="transmembrane region" description="Helical" evidence="2">
    <location>
        <begin position="244"/>
        <end position="266"/>
    </location>
</feature>
<feature type="transmembrane region" description="Helical" evidence="2">
    <location>
        <begin position="66"/>
        <end position="87"/>
    </location>
</feature>
<feature type="compositionally biased region" description="Polar residues" evidence="1">
    <location>
        <begin position="416"/>
        <end position="428"/>
    </location>
</feature>
<feature type="transmembrane region" description="Helical" evidence="2">
    <location>
        <begin position="99"/>
        <end position="126"/>
    </location>
</feature>
<evidence type="ECO:0000256" key="1">
    <source>
        <dbReference type="SAM" id="MobiDB-lite"/>
    </source>
</evidence>
<protein>
    <submittedName>
        <fullName evidence="3">G protein-coupled receptor</fullName>
    </submittedName>
</protein>
<evidence type="ECO:0000313" key="3">
    <source>
        <dbReference type="WBParaSite" id="ASIM_0001024801-mRNA-1"/>
    </source>
</evidence>
<feature type="transmembrane region" description="Helical" evidence="2">
    <location>
        <begin position="328"/>
        <end position="348"/>
    </location>
</feature>
<keyword evidence="2" id="KW-1133">Transmembrane helix</keyword>
<feature type="transmembrane region" description="Helical" evidence="2">
    <location>
        <begin position="286"/>
        <end position="308"/>
    </location>
</feature>
<evidence type="ECO:0000256" key="2">
    <source>
        <dbReference type="SAM" id="Phobius"/>
    </source>
</evidence>
<keyword evidence="2" id="KW-0472">Membrane</keyword>
<organism evidence="3">
    <name type="scientific">Anisakis simplex</name>
    <name type="common">Herring worm</name>
    <dbReference type="NCBI Taxonomy" id="6269"/>
    <lineage>
        <taxon>Eukaryota</taxon>
        <taxon>Metazoa</taxon>
        <taxon>Ecdysozoa</taxon>
        <taxon>Nematoda</taxon>
        <taxon>Chromadorea</taxon>
        <taxon>Rhabditida</taxon>
        <taxon>Spirurina</taxon>
        <taxon>Ascaridomorpha</taxon>
        <taxon>Ascaridoidea</taxon>
        <taxon>Anisakidae</taxon>
        <taxon>Anisakis</taxon>
        <taxon>Anisakis simplex complex</taxon>
    </lineage>
</organism>
<dbReference type="AlphaFoldDB" id="A0A158PMV1"/>
<reference evidence="3" key="1">
    <citation type="submission" date="2016-04" db="UniProtKB">
        <authorList>
            <consortium name="WormBaseParasite"/>
        </authorList>
    </citation>
    <scope>IDENTIFICATION</scope>
</reference>
<sequence>LVLSTMLIQAIQSTESFFSYPQADNIAESTTLSSHFCESAFFHPYTCTYIKVSSVFSHRSIHVIEALLSLLSLILNTCTTVITQNAIPIAIAQRRVMVFIHLFAFMATNYALLAGFQLARNVFLLFSLRNPCMTSVTTVNCKLEQFPLLFCYIHCGALVLALSVQTTHPLRVNEASDCTCLSLLYVYSEERRLLSWFSSCSIWQSALVILCLAVTLLFTAFDNDSPSGILAQCSAIMAIRERQLGFWLISILISMHGIALVIVYLATYFQFRIGSTRLLLTYSFKIVVSIETFLWEMALFLTGVLAVYQYVANYVCKECLLACLEMSFVLMPLLISFLHPLLIVWNVLPLRDAAVRVFPSLTAIVPEYSFVSPPSTGLLQPSTFRMQSSPYTDRESLKKPLILGEGELSPKKHLHSTQPSTSSNKCDA</sequence>
<keyword evidence="2" id="KW-0812">Transmembrane</keyword>
<accession>A0A158PMV1</accession>